<dbReference type="Pfam" id="PF00582">
    <property type="entry name" value="Usp"/>
    <property type="match status" value="2"/>
</dbReference>
<dbReference type="CDD" id="cd00293">
    <property type="entry name" value="USP-like"/>
    <property type="match status" value="2"/>
</dbReference>
<dbReference type="InterPro" id="IPR014729">
    <property type="entry name" value="Rossmann-like_a/b/a_fold"/>
</dbReference>
<sequence length="298" mass="31017">MSDFTTDRARTVVAPVDGTAEGERALELAAVAARRLDAALELFHVVRPMPPLTVDPPLVAPTADAESLMQARADALAHAREYLATLARRIGGRMTIHTRLEEGEPAPAIVARAREHDAELLVLPTHARGTLARALLGSVALPVAREAPVPVLLVPPGAPAHATESWPAYVVLATEGDASAERALAQVAALCAPGAQAAILTILDPMVALTERLPREVVDEPDGLAPRLRAAGLAVVAEEAAHGRPAHAITEVATEEGAELLALATHPRHGAGDRLIEGSVAAAVVHRAPCPVWLTHAG</sequence>
<feature type="domain" description="UspA" evidence="2">
    <location>
        <begin position="10"/>
        <end position="155"/>
    </location>
</feature>
<gene>
    <name evidence="3" type="ORF">rosag_13220</name>
</gene>
<proteinExistence type="inferred from homology"/>
<dbReference type="InterPro" id="IPR006016">
    <property type="entry name" value="UspA"/>
</dbReference>
<dbReference type="PANTHER" id="PTHR46268:SF6">
    <property type="entry name" value="UNIVERSAL STRESS PROTEIN UP12"/>
    <property type="match status" value="1"/>
</dbReference>
<evidence type="ECO:0000259" key="2">
    <source>
        <dbReference type="Pfam" id="PF00582"/>
    </source>
</evidence>
<name>A0AA37VE95_9BACT</name>
<evidence type="ECO:0000313" key="3">
    <source>
        <dbReference type="EMBL" id="GLC24809.1"/>
    </source>
</evidence>
<dbReference type="RefSeq" id="WP_284349253.1">
    <property type="nucleotide sequence ID" value="NZ_BRXS01000002.1"/>
</dbReference>
<comment type="caution">
    <text evidence="3">The sequence shown here is derived from an EMBL/GenBank/DDBJ whole genome shotgun (WGS) entry which is preliminary data.</text>
</comment>
<organism evidence="3 4">
    <name type="scientific">Roseisolibacter agri</name>
    <dbReference type="NCBI Taxonomy" id="2014610"/>
    <lineage>
        <taxon>Bacteria</taxon>
        <taxon>Pseudomonadati</taxon>
        <taxon>Gemmatimonadota</taxon>
        <taxon>Gemmatimonadia</taxon>
        <taxon>Gemmatimonadales</taxon>
        <taxon>Gemmatimonadaceae</taxon>
        <taxon>Roseisolibacter</taxon>
    </lineage>
</organism>
<dbReference type="InterPro" id="IPR006015">
    <property type="entry name" value="Universal_stress_UspA"/>
</dbReference>
<reference evidence="3" key="1">
    <citation type="submission" date="2022-08" db="EMBL/GenBank/DDBJ databases">
        <title>Draft genome sequencing of Roseisolibacter agri AW1220.</title>
        <authorList>
            <person name="Tobiishi Y."/>
            <person name="Tonouchi A."/>
        </authorList>
    </citation>
    <scope>NUCLEOTIDE SEQUENCE</scope>
    <source>
        <strain evidence="3">AW1220</strain>
    </source>
</reference>
<evidence type="ECO:0000313" key="4">
    <source>
        <dbReference type="Proteomes" id="UP001161325"/>
    </source>
</evidence>
<dbReference type="AlphaFoldDB" id="A0AA37VE95"/>
<comment type="similarity">
    <text evidence="1">Belongs to the universal stress protein A family.</text>
</comment>
<dbReference type="SUPFAM" id="SSF52402">
    <property type="entry name" value="Adenine nucleotide alpha hydrolases-like"/>
    <property type="match status" value="2"/>
</dbReference>
<protein>
    <recommendedName>
        <fullName evidence="2">UspA domain-containing protein</fullName>
    </recommendedName>
</protein>
<dbReference type="Gene3D" id="3.40.50.620">
    <property type="entry name" value="HUPs"/>
    <property type="match status" value="2"/>
</dbReference>
<accession>A0AA37VE95</accession>
<dbReference type="PRINTS" id="PR01438">
    <property type="entry name" value="UNVRSLSTRESS"/>
</dbReference>
<evidence type="ECO:0000256" key="1">
    <source>
        <dbReference type="ARBA" id="ARBA00008791"/>
    </source>
</evidence>
<keyword evidence="4" id="KW-1185">Reference proteome</keyword>
<dbReference type="EMBL" id="BRXS01000002">
    <property type="protein sequence ID" value="GLC24809.1"/>
    <property type="molecule type" value="Genomic_DNA"/>
</dbReference>
<feature type="domain" description="UspA" evidence="2">
    <location>
        <begin position="170"/>
        <end position="295"/>
    </location>
</feature>
<dbReference type="PANTHER" id="PTHR46268">
    <property type="entry name" value="STRESS RESPONSE PROTEIN NHAX"/>
    <property type="match status" value="1"/>
</dbReference>
<dbReference type="Proteomes" id="UP001161325">
    <property type="component" value="Unassembled WGS sequence"/>
</dbReference>